<feature type="transmembrane region" description="Helical" evidence="2">
    <location>
        <begin position="75"/>
        <end position="92"/>
    </location>
</feature>
<feature type="region of interest" description="Disordered" evidence="1">
    <location>
        <begin position="216"/>
        <end position="240"/>
    </location>
</feature>
<dbReference type="EMBL" id="MWIH01000002">
    <property type="protein sequence ID" value="OQO95185.1"/>
    <property type="molecule type" value="Genomic_DNA"/>
</dbReference>
<protein>
    <submittedName>
        <fullName evidence="3">Uncharacterized protein</fullName>
    </submittedName>
</protein>
<keyword evidence="2" id="KW-0812">Transmembrane</keyword>
<comment type="caution">
    <text evidence="3">The sequence shown here is derived from an EMBL/GenBank/DDBJ whole genome shotgun (WGS) entry which is preliminary data.</text>
</comment>
<evidence type="ECO:0000313" key="4">
    <source>
        <dbReference type="Proteomes" id="UP000192591"/>
    </source>
</evidence>
<feature type="transmembrane region" description="Helical" evidence="2">
    <location>
        <begin position="20"/>
        <end position="41"/>
    </location>
</feature>
<evidence type="ECO:0000256" key="2">
    <source>
        <dbReference type="SAM" id="Phobius"/>
    </source>
</evidence>
<feature type="compositionally biased region" description="Basic and acidic residues" evidence="1">
    <location>
        <begin position="216"/>
        <end position="232"/>
    </location>
</feature>
<organism evidence="3 4">
    <name type="scientific">Saccharomonospora piscinae</name>
    <dbReference type="NCBI Taxonomy" id="687388"/>
    <lineage>
        <taxon>Bacteria</taxon>
        <taxon>Bacillati</taxon>
        <taxon>Actinomycetota</taxon>
        <taxon>Actinomycetes</taxon>
        <taxon>Pseudonocardiales</taxon>
        <taxon>Pseudonocardiaceae</taxon>
        <taxon>Saccharomonospora</taxon>
    </lineage>
</organism>
<keyword evidence="2" id="KW-1133">Transmembrane helix</keyword>
<dbReference type="AlphaFoldDB" id="A0A1V9ADI3"/>
<evidence type="ECO:0000313" key="3">
    <source>
        <dbReference type="EMBL" id="OQO95185.1"/>
    </source>
</evidence>
<name>A0A1V9ADI3_SACPI</name>
<evidence type="ECO:0000256" key="1">
    <source>
        <dbReference type="SAM" id="MobiDB-lite"/>
    </source>
</evidence>
<feature type="transmembrane region" description="Helical" evidence="2">
    <location>
        <begin position="98"/>
        <end position="116"/>
    </location>
</feature>
<dbReference type="Proteomes" id="UP000192591">
    <property type="component" value="Unassembled WGS sequence"/>
</dbReference>
<keyword evidence="2" id="KW-0472">Membrane</keyword>
<proteinExistence type="predicted"/>
<reference evidence="3 4" key="1">
    <citation type="submission" date="2017-02" db="EMBL/GenBank/DDBJ databases">
        <title>Draft genome of Saccharomonospora sp. 154.</title>
        <authorList>
            <person name="Alonso-Carmona G.S."/>
            <person name="De La Haba R."/>
            <person name="Vera-Gargallo B."/>
            <person name="Sandoval-Trujillo A.H."/>
            <person name="Ramirez-Duran N."/>
            <person name="Ventosa A."/>
        </authorList>
    </citation>
    <scope>NUCLEOTIDE SEQUENCE [LARGE SCALE GENOMIC DNA]</scope>
    <source>
        <strain evidence="3 4">LRS4.154</strain>
    </source>
</reference>
<gene>
    <name evidence="3" type="ORF">B1813_03025</name>
</gene>
<sequence>MLAVVGVASYALTLTIASDTFFLLAVPGMLGLTTVVIVAVYHTQRRPLPDVDVPADGARLGPVVRRHRMLLLRRYAAHVALAVVLCGVPFLVEVRVLYPLVGVGVLIAKIVHYVLFRQLALLRAMTRVLSVYEPGFRSPVRVVMRVTGGKWCVTVGEGEQRTARMVASGVVDHPAEPPALADGGWYAGDDALGGVLVVARTGETLCLVPQDGNTRVRERGRANAERQARERAAGLTGLTP</sequence>
<keyword evidence="4" id="KW-1185">Reference proteome</keyword>
<accession>A0A1V9ADI3</accession>